<protein>
    <submittedName>
        <fullName evidence="2">Uncharacterized protein</fullName>
    </submittedName>
</protein>
<evidence type="ECO:0000313" key="1">
    <source>
        <dbReference type="Proteomes" id="UP000887574"/>
    </source>
</evidence>
<evidence type="ECO:0000313" key="2">
    <source>
        <dbReference type="WBParaSite" id="jg221"/>
    </source>
</evidence>
<reference evidence="2" key="1">
    <citation type="submission" date="2022-11" db="UniProtKB">
        <authorList>
            <consortium name="WormBaseParasite"/>
        </authorList>
    </citation>
    <scope>IDENTIFICATION</scope>
</reference>
<sequence>MRTGLVVHGCPLSALVPSQKVLRTKGYDSHCFGWIISDTRKLTSVILYSDNRHFIPYISNIQLETTNYLLQGGPLPDVIADMIDNLGHAFREFARTKGKPAGTLYRYGLGDWEASAHF</sequence>
<keyword evidence="1" id="KW-1185">Reference proteome</keyword>
<proteinExistence type="predicted"/>
<dbReference type="Proteomes" id="UP000887574">
    <property type="component" value="Unplaced"/>
</dbReference>
<accession>A0A915DP97</accession>
<name>A0A915DP97_9BILA</name>
<dbReference type="AlphaFoldDB" id="A0A915DP97"/>
<dbReference type="WBParaSite" id="jg221">
    <property type="protein sequence ID" value="jg221"/>
    <property type="gene ID" value="jg221"/>
</dbReference>
<organism evidence="1 2">
    <name type="scientific">Ditylenchus dipsaci</name>
    <dbReference type="NCBI Taxonomy" id="166011"/>
    <lineage>
        <taxon>Eukaryota</taxon>
        <taxon>Metazoa</taxon>
        <taxon>Ecdysozoa</taxon>
        <taxon>Nematoda</taxon>
        <taxon>Chromadorea</taxon>
        <taxon>Rhabditida</taxon>
        <taxon>Tylenchina</taxon>
        <taxon>Tylenchomorpha</taxon>
        <taxon>Sphaerularioidea</taxon>
        <taxon>Anguinidae</taxon>
        <taxon>Anguininae</taxon>
        <taxon>Ditylenchus</taxon>
    </lineage>
</organism>